<feature type="compositionally biased region" description="Pro residues" evidence="7">
    <location>
        <begin position="559"/>
        <end position="573"/>
    </location>
</feature>
<evidence type="ECO:0000256" key="2">
    <source>
        <dbReference type="ARBA" id="ARBA00022737"/>
    </source>
</evidence>
<dbReference type="Proteomes" id="UP001642540">
    <property type="component" value="Unassembled WGS sequence"/>
</dbReference>
<dbReference type="Gene3D" id="3.30.450.20">
    <property type="entry name" value="PAS domain"/>
    <property type="match status" value="2"/>
</dbReference>
<evidence type="ECO:0000256" key="7">
    <source>
        <dbReference type="SAM" id="MobiDB-lite"/>
    </source>
</evidence>
<reference evidence="10 11" key="1">
    <citation type="submission" date="2024-08" db="EMBL/GenBank/DDBJ databases">
        <authorList>
            <person name="Cucini C."/>
            <person name="Frati F."/>
        </authorList>
    </citation>
    <scope>NUCLEOTIDE SEQUENCE [LARGE SCALE GENOMIC DNA]</scope>
</reference>
<dbReference type="InterPro" id="IPR001610">
    <property type="entry name" value="PAC"/>
</dbReference>
<accession>A0ABP1Q2J3</accession>
<name>A0ABP1Q2J3_9HEXA</name>
<evidence type="ECO:0000259" key="9">
    <source>
        <dbReference type="PROSITE" id="PS50888"/>
    </source>
</evidence>
<proteinExistence type="predicted"/>
<feature type="domain" description="PAS" evidence="8">
    <location>
        <begin position="93"/>
        <end position="164"/>
    </location>
</feature>
<dbReference type="InterPro" id="IPR011598">
    <property type="entry name" value="bHLH_dom"/>
</dbReference>
<feature type="domain" description="BHLH" evidence="9">
    <location>
        <begin position="21"/>
        <end position="74"/>
    </location>
</feature>
<dbReference type="InterPro" id="IPR013767">
    <property type="entry name" value="PAS_fold"/>
</dbReference>
<dbReference type="InterPro" id="IPR035965">
    <property type="entry name" value="PAS-like_dom_sf"/>
</dbReference>
<dbReference type="SMART" id="SM00353">
    <property type="entry name" value="HLH"/>
    <property type="match status" value="1"/>
</dbReference>
<dbReference type="SUPFAM" id="SSF55785">
    <property type="entry name" value="PYP-like sensor domain (PAS domain)"/>
    <property type="match status" value="2"/>
</dbReference>
<dbReference type="PRINTS" id="PR00785">
    <property type="entry name" value="NCTRNSLOCATR"/>
</dbReference>
<dbReference type="InterPro" id="IPR036638">
    <property type="entry name" value="HLH_DNA-bd_sf"/>
</dbReference>
<dbReference type="InterPro" id="IPR001067">
    <property type="entry name" value="Nuc_translocat"/>
</dbReference>
<evidence type="ECO:0008006" key="12">
    <source>
        <dbReference type="Google" id="ProtNLM"/>
    </source>
</evidence>
<dbReference type="NCBIfam" id="TIGR00229">
    <property type="entry name" value="sensory_box"/>
    <property type="match status" value="1"/>
</dbReference>
<dbReference type="InterPro" id="IPR000014">
    <property type="entry name" value="PAS"/>
</dbReference>
<evidence type="ECO:0000256" key="5">
    <source>
        <dbReference type="ARBA" id="ARBA00023163"/>
    </source>
</evidence>
<dbReference type="Pfam" id="PF00010">
    <property type="entry name" value="HLH"/>
    <property type="match status" value="1"/>
</dbReference>
<organism evidence="10 11">
    <name type="scientific">Orchesella dallaii</name>
    <dbReference type="NCBI Taxonomy" id="48710"/>
    <lineage>
        <taxon>Eukaryota</taxon>
        <taxon>Metazoa</taxon>
        <taxon>Ecdysozoa</taxon>
        <taxon>Arthropoda</taxon>
        <taxon>Hexapoda</taxon>
        <taxon>Collembola</taxon>
        <taxon>Entomobryomorpha</taxon>
        <taxon>Entomobryoidea</taxon>
        <taxon>Orchesellidae</taxon>
        <taxon>Orchesellinae</taxon>
        <taxon>Orchesella</taxon>
    </lineage>
</organism>
<evidence type="ECO:0000313" key="10">
    <source>
        <dbReference type="EMBL" id="CAL8086559.1"/>
    </source>
</evidence>
<evidence type="ECO:0000313" key="11">
    <source>
        <dbReference type="Proteomes" id="UP001642540"/>
    </source>
</evidence>
<gene>
    <name evidence="10" type="ORF">ODALV1_LOCUS6473</name>
</gene>
<keyword evidence="3" id="KW-0805">Transcription regulation</keyword>
<feature type="domain" description="PAS" evidence="8">
    <location>
        <begin position="300"/>
        <end position="349"/>
    </location>
</feature>
<evidence type="ECO:0000256" key="3">
    <source>
        <dbReference type="ARBA" id="ARBA00023015"/>
    </source>
</evidence>
<keyword evidence="6" id="KW-0539">Nucleus</keyword>
<comment type="caution">
    <text evidence="10">The sequence shown here is derived from an EMBL/GenBank/DDBJ whole genome shotgun (WGS) entry which is preliminary data.</text>
</comment>
<feature type="region of interest" description="Disordered" evidence="7">
    <location>
        <begin position="436"/>
        <end position="621"/>
    </location>
</feature>
<evidence type="ECO:0000256" key="6">
    <source>
        <dbReference type="ARBA" id="ARBA00023242"/>
    </source>
</evidence>
<dbReference type="EMBL" id="CAXLJM020000020">
    <property type="protein sequence ID" value="CAL8086559.1"/>
    <property type="molecule type" value="Genomic_DNA"/>
</dbReference>
<keyword evidence="11" id="KW-1185">Reference proteome</keyword>
<feature type="compositionally biased region" description="Polar residues" evidence="7">
    <location>
        <begin position="468"/>
        <end position="548"/>
    </location>
</feature>
<comment type="subcellular location">
    <subcellularLocation>
        <location evidence="1">Nucleus</location>
    </subcellularLocation>
</comment>
<feature type="region of interest" description="Disordered" evidence="7">
    <location>
        <begin position="399"/>
        <end position="419"/>
    </location>
</feature>
<feature type="compositionally biased region" description="Polar residues" evidence="7">
    <location>
        <begin position="441"/>
        <end position="453"/>
    </location>
</feature>
<feature type="compositionally biased region" description="Polar residues" evidence="7">
    <location>
        <begin position="574"/>
        <end position="583"/>
    </location>
</feature>
<dbReference type="PANTHER" id="PTHR23042">
    <property type="entry name" value="CIRCADIAN PROTEIN CLOCK/ARNT/BMAL/PAS"/>
    <property type="match status" value="1"/>
</dbReference>
<keyword evidence="4" id="KW-0238">DNA-binding</keyword>
<dbReference type="Gene3D" id="4.10.280.10">
    <property type="entry name" value="Helix-loop-helix DNA-binding domain"/>
    <property type="match status" value="1"/>
</dbReference>
<dbReference type="PROSITE" id="PS50112">
    <property type="entry name" value="PAS"/>
    <property type="match status" value="2"/>
</dbReference>
<feature type="compositionally biased region" description="Low complexity" evidence="7">
    <location>
        <begin position="454"/>
        <end position="467"/>
    </location>
</feature>
<keyword evidence="5" id="KW-0804">Transcription</keyword>
<feature type="compositionally biased region" description="Low complexity" evidence="7">
    <location>
        <begin position="549"/>
        <end position="558"/>
    </location>
</feature>
<evidence type="ECO:0000259" key="8">
    <source>
        <dbReference type="PROSITE" id="PS50112"/>
    </source>
</evidence>
<dbReference type="Pfam" id="PF00989">
    <property type="entry name" value="PAS"/>
    <property type="match status" value="1"/>
</dbReference>
<protein>
    <recommendedName>
        <fullName evidence="12">Aryl hydrocarbon receptor nuclear translocator</fullName>
    </recommendedName>
</protein>
<dbReference type="PROSITE" id="PS50888">
    <property type="entry name" value="BHLH"/>
    <property type="match status" value="1"/>
</dbReference>
<dbReference type="CDD" id="cd18947">
    <property type="entry name" value="bHLH-PAS_ARNT"/>
    <property type="match status" value="1"/>
</dbReference>
<dbReference type="CDD" id="cd00130">
    <property type="entry name" value="PAS"/>
    <property type="match status" value="2"/>
</dbReference>
<dbReference type="InterPro" id="IPR050933">
    <property type="entry name" value="Circadian_TF"/>
</dbReference>
<feature type="compositionally biased region" description="Polar residues" evidence="7">
    <location>
        <begin position="405"/>
        <end position="419"/>
    </location>
</feature>
<keyword evidence="2" id="KW-0677">Repeat</keyword>
<dbReference type="SMART" id="SM00086">
    <property type="entry name" value="PAC"/>
    <property type="match status" value="1"/>
</dbReference>
<sequence length="649" mass="70962">MIAGSKYARMDEENIQDKERFARENHCEIERRRRNKMTAYITELSDMVPTCSALARKPDKLTILRMAVAHMKALRGAGNTTADGTYKPSFLTDQELKHLILEAADGFLFVVACDTGRIIYVSDSVTPVLNQAQPEWYGSCIYDQLHQDDVEKVREQLSTQEPQNTGRILDLKTGTVKKEGHQSSMRLCMGSRRGFICRMKVGNIHHETMTAGHLNRLRQRNSLGPSRDGLNYAVVHCTGYIKNWPPSGVSMDRGGDDPDHGQTHCCLVAIGRLQVTSAPNTSDLSSSSSTAEFISRHSIDGKFTFVDQRVMGLLGYTPQELLGKCCFDFFHPDDQTHMKESFEQVLKLKGQVMSVMYRCRGKNREWVWLRTSAFAFLNPYTDEVEYIVCTNTSAKALQHSHDGTADNNNPGDHTVAQTFGAQPGLDYSMQRSPRDAMYSSHMVSSHIQSTRAGSASSYSNYEGQSSSPISYNSPAQPASNATGSTESPGSVLNRITTKANTSPTPGQVAWSQQASQQHIRQSGSEGYQQYNQISPSRSPSGPTYTQLSGGSARAAGAVAPPPTQGNAYHPPPTSAQGMWQWQNAAAGAEGPPTAGPAATVGAAPGPSGHPGHPGHPQAPGELQDMLQMLDHHTATAPFEDLNMFNTNFE</sequence>
<evidence type="ECO:0000256" key="1">
    <source>
        <dbReference type="ARBA" id="ARBA00004123"/>
    </source>
</evidence>
<feature type="compositionally biased region" description="Low complexity" evidence="7">
    <location>
        <begin position="584"/>
        <end position="620"/>
    </location>
</feature>
<evidence type="ECO:0000256" key="4">
    <source>
        <dbReference type="ARBA" id="ARBA00023125"/>
    </source>
</evidence>
<dbReference type="SUPFAM" id="SSF47459">
    <property type="entry name" value="HLH, helix-loop-helix DNA-binding domain"/>
    <property type="match status" value="1"/>
</dbReference>
<dbReference type="SMART" id="SM00091">
    <property type="entry name" value="PAS"/>
    <property type="match status" value="2"/>
</dbReference>
<dbReference type="Pfam" id="PF14598">
    <property type="entry name" value="PAS_11"/>
    <property type="match status" value="1"/>
</dbReference>